<dbReference type="Proteomes" id="UP000033047">
    <property type="component" value="Unassembled WGS sequence"/>
</dbReference>
<dbReference type="SUPFAM" id="SSF53649">
    <property type="entry name" value="Alkaline phosphatase-like"/>
    <property type="match status" value="1"/>
</dbReference>
<evidence type="ECO:0000256" key="1">
    <source>
        <dbReference type="SAM" id="SignalP"/>
    </source>
</evidence>
<dbReference type="AlphaFoldDB" id="A0A0F5JNX3"/>
<dbReference type="HOGENOM" id="CLU_078712_0_0_10"/>
<dbReference type="CDD" id="cd00016">
    <property type="entry name" value="ALP_like"/>
    <property type="match status" value="1"/>
</dbReference>
<dbReference type="InterPro" id="IPR017850">
    <property type="entry name" value="Alkaline_phosphatase_core_sf"/>
</dbReference>
<dbReference type="PANTHER" id="PTHR10151:SF120">
    <property type="entry name" value="BIS(5'-ADENOSYL)-TRIPHOSPHATASE"/>
    <property type="match status" value="1"/>
</dbReference>
<feature type="signal peptide" evidence="1">
    <location>
        <begin position="1"/>
        <end position="22"/>
    </location>
</feature>
<protein>
    <recommendedName>
        <fullName evidence="4">Sulfatase N-terminal domain-containing protein</fullName>
    </recommendedName>
</protein>
<keyword evidence="1" id="KW-0732">Signal</keyword>
<comment type="caution">
    <text evidence="2">The sequence shown here is derived from an EMBL/GenBank/DDBJ whole genome shotgun (WGS) entry which is preliminary data.</text>
</comment>
<dbReference type="RefSeq" id="WP_007657316.1">
    <property type="nucleotide sequence ID" value="NZ_KQ033912.1"/>
</dbReference>
<evidence type="ECO:0000313" key="2">
    <source>
        <dbReference type="EMBL" id="KKB59419.1"/>
    </source>
</evidence>
<organism evidence="2 3">
    <name type="scientific">Parabacteroides goldsteinii DSM 19448 = WAL 12034</name>
    <dbReference type="NCBI Taxonomy" id="927665"/>
    <lineage>
        <taxon>Bacteria</taxon>
        <taxon>Pseudomonadati</taxon>
        <taxon>Bacteroidota</taxon>
        <taxon>Bacteroidia</taxon>
        <taxon>Bacteroidales</taxon>
        <taxon>Tannerellaceae</taxon>
        <taxon>Parabacteroides</taxon>
    </lineage>
</organism>
<dbReference type="STRING" id="927665.HMPREF1535_00502"/>
<sequence>MKQRNLLLILVLAIVTISSAFAAKPKAKHVIWIGLDGWGAYSVEKAEMPVTKQFMKDGSYTLKKRSVLPSSSAVNWASMFMGAGPEIHGYTEWGSKTPELPSRELNQHGIFPTVFQLYRDAAPKAEIGCIYDWDGIKYLVDTLALSYHAQGPDYNKNPTALTEMAVKYITEKKPNLFAVIFDNPDHVGHADGHDTPSYYKTLKELDGYIGQIVEAVKKAGMMDETIFVITADHGGINKGHGGKTMQEMETPFIIAGKNVKKGYCFDDISMMQFDCASTLAKLLGLTQPQVWIGRPMPVFK</sequence>
<dbReference type="GeneID" id="69981731"/>
<evidence type="ECO:0008006" key="4">
    <source>
        <dbReference type="Google" id="ProtNLM"/>
    </source>
</evidence>
<dbReference type="InterPro" id="IPR002591">
    <property type="entry name" value="Phosphodiest/P_Trfase"/>
</dbReference>
<gene>
    <name evidence="2" type="ORF">HMPREF1535_00502</name>
</gene>
<feature type="chain" id="PRO_5002489821" description="Sulfatase N-terminal domain-containing protein" evidence="1">
    <location>
        <begin position="23"/>
        <end position="300"/>
    </location>
</feature>
<dbReference type="PANTHER" id="PTHR10151">
    <property type="entry name" value="ECTONUCLEOTIDE PYROPHOSPHATASE/PHOSPHODIESTERASE"/>
    <property type="match status" value="1"/>
</dbReference>
<dbReference type="GO" id="GO:0016787">
    <property type="term" value="F:hydrolase activity"/>
    <property type="evidence" value="ECO:0007669"/>
    <property type="project" value="UniProtKB-ARBA"/>
</dbReference>
<evidence type="ECO:0000313" key="3">
    <source>
        <dbReference type="Proteomes" id="UP000033047"/>
    </source>
</evidence>
<dbReference type="EMBL" id="AQHV01000002">
    <property type="protein sequence ID" value="KKB59419.1"/>
    <property type="molecule type" value="Genomic_DNA"/>
</dbReference>
<reference evidence="2 3" key="1">
    <citation type="submission" date="2013-04" db="EMBL/GenBank/DDBJ databases">
        <title>The Genome Sequence of Parabacteroides goldsteinii DSM 19448.</title>
        <authorList>
            <consortium name="The Broad Institute Genomics Platform"/>
            <person name="Earl A."/>
            <person name="Ward D."/>
            <person name="Feldgarden M."/>
            <person name="Gevers D."/>
            <person name="Martens E."/>
            <person name="Sakamoto M."/>
            <person name="Benno Y."/>
            <person name="Song Y."/>
            <person name="Liu C."/>
            <person name="Lee J."/>
            <person name="Bolanos M."/>
            <person name="Vaisanen M.L."/>
            <person name="Finegold S.M."/>
            <person name="Walker B."/>
            <person name="Young S."/>
            <person name="Zeng Q."/>
            <person name="Gargeya S."/>
            <person name="Fitzgerald M."/>
            <person name="Haas B."/>
            <person name="Abouelleil A."/>
            <person name="Allen A.W."/>
            <person name="Alvarado L."/>
            <person name="Arachchi H.M."/>
            <person name="Berlin A.M."/>
            <person name="Chapman S.B."/>
            <person name="Gainer-Dewar J."/>
            <person name="Goldberg J."/>
            <person name="Griggs A."/>
            <person name="Gujja S."/>
            <person name="Hansen M."/>
            <person name="Howarth C."/>
            <person name="Imamovic A."/>
            <person name="Ireland A."/>
            <person name="Larimer J."/>
            <person name="McCowan C."/>
            <person name="Murphy C."/>
            <person name="Pearson M."/>
            <person name="Poon T.W."/>
            <person name="Priest M."/>
            <person name="Roberts A."/>
            <person name="Saif S."/>
            <person name="Shea T."/>
            <person name="Sisk P."/>
            <person name="Sykes S."/>
            <person name="Wortman J."/>
            <person name="Nusbaum C."/>
            <person name="Birren B."/>
        </authorList>
    </citation>
    <scope>NUCLEOTIDE SEQUENCE [LARGE SCALE GENOMIC DNA]</scope>
    <source>
        <strain evidence="2 3">DSM 19448</strain>
    </source>
</reference>
<dbReference type="Pfam" id="PF01663">
    <property type="entry name" value="Phosphodiest"/>
    <property type="match status" value="1"/>
</dbReference>
<name>A0A0F5JNX3_9BACT</name>
<dbReference type="Gene3D" id="3.40.720.10">
    <property type="entry name" value="Alkaline Phosphatase, subunit A"/>
    <property type="match status" value="1"/>
</dbReference>
<accession>A0A0F5JNX3</accession>
<proteinExistence type="predicted"/>
<dbReference type="PATRIC" id="fig|927665.4.peg.506"/>